<feature type="chain" id="PRO_5016863608" evidence="1">
    <location>
        <begin position="19"/>
        <end position="353"/>
    </location>
</feature>
<dbReference type="AlphaFoldDB" id="A0A383TXL8"/>
<dbReference type="RefSeq" id="WP_119059182.1">
    <property type="nucleotide sequence ID" value="NZ_UNSC01000003.1"/>
</dbReference>
<organism evidence="2 3">
    <name type="scientific">Candidatus Ornithobacterium hominis</name>
    <dbReference type="NCBI Taxonomy" id="2497989"/>
    <lineage>
        <taxon>Bacteria</taxon>
        <taxon>Pseudomonadati</taxon>
        <taxon>Bacteroidota</taxon>
        <taxon>Flavobacteriia</taxon>
        <taxon>Flavobacteriales</taxon>
        <taxon>Weeksellaceae</taxon>
        <taxon>Ornithobacterium</taxon>
    </lineage>
</organism>
<keyword evidence="3" id="KW-1185">Reference proteome</keyword>
<gene>
    <name evidence="2" type="ORF">SAMEA104719789_00789</name>
</gene>
<dbReference type="EMBL" id="UNSC01000003">
    <property type="protein sequence ID" value="SZD72344.1"/>
    <property type="molecule type" value="Genomic_DNA"/>
</dbReference>
<dbReference type="Proteomes" id="UP000262142">
    <property type="component" value="Unassembled WGS sequence"/>
</dbReference>
<feature type="signal peptide" evidence="1">
    <location>
        <begin position="1"/>
        <end position="18"/>
    </location>
</feature>
<evidence type="ECO:0000256" key="1">
    <source>
        <dbReference type="SAM" id="SignalP"/>
    </source>
</evidence>
<keyword evidence="1" id="KW-0732">Signal</keyword>
<evidence type="ECO:0000313" key="3">
    <source>
        <dbReference type="Proteomes" id="UP000262142"/>
    </source>
</evidence>
<protein>
    <submittedName>
        <fullName evidence="2">Fibrobacter succinogenes major paralogous domain</fullName>
    </submittedName>
</protein>
<reference evidence="2 3" key="1">
    <citation type="submission" date="2018-09" db="EMBL/GenBank/DDBJ databases">
        <authorList>
            <consortium name="Pathogen Informatics"/>
        </authorList>
    </citation>
    <scope>NUCLEOTIDE SEQUENCE [LARGE SCALE GENOMIC DNA]</scope>
    <source>
        <strain evidence="2 3">OH-22767</strain>
    </source>
</reference>
<proteinExistence type="predicted"/>
<accession>A0A383TXL8</accession>
<sequence length="353" mass="39674">MKKLLLSLAVLSAVAVTAQVGINTDTPQATLDISAKDNQEGGDLRIEGVKEGKSTQWLLIWDEEDNKLVKRTSLSEIKREILNEIRLDYIRKKYPDRAGDIINKIKQCTPENILFDKHFGDGKHDFVYCATTVNVTDYYTNYNKTWLNLNLGAAYADINSPHFNPTVNKTGEAIHTDENLYGSYYQWQRASDGHEFRNSQITTELLAQSWTKTGDAVGKFIDKGLDWVDGGEKASGSELQLWQAGGVNNPCPLGYHVPTIEEWTVLINLLERDNNRMFIQTELPNLVAGGIRSRNDGSLDDDGSAGSYWSSSSDDASYRADAFYFHSDGDNYGYVYYSGTLRYIGKNVRCIKD</sequence>
<evidence type="ECO:0000313" key="2">
    <source>
        <dbReference type="EMBL" id="SZD72344.1"/>
    </source>
</evidence>
<dbReference type="OrthoDB" id="9798299at2"/>
<name>A0A383TXL8_9FLAO</name>